<evidence type="ECO:0000313" key="1">
    <source>
        <dbReference type="EMBL" id="GAF87810.1"/>
    </source>
</evidence>
<feature type="non-terminal residue" evidence="1">
    <location>
        <position position="1"/>
    </location>
</feature>
<sequence>VRFHYHVILATTRAAEIWNAEGKQEAITAG</sequence>
<gene>
    <name evidence="1" type="ORF">S01H1_22299</name>
</gene>
<proteinExistence type="predicted"/>
<accession>X0UH02</accession>
<name>X0UH02_9ZZZZ</name>
<organism evidence="1">
    <name type="scientific">marine sediment metagenome</name>
    <dbReference type="NCBI Taxonomy" id="412755"/>
    <lineage>
        <taxon>unclassified sequences</taxon>
        <taxon>metagenomes</taxon>
        <taxon>ecological metagenomes</taxon>
    </lineage>
</organism>
<dbReference type="AlphaFoldDB" id="X0UH02"/>
<protein>
    <submittedName>
        <fullName evidence="1">Uncharacterized protein</fullName>
    </submittedName>
</protein>
<comment type="caution">
    <text evidence="1">The sequence shown here is derived from an EMBL/GenBank/DDBJ whole genome shotgun (WGS) entry which is preliminary data.</text>
</comment>
<dbReference type="EMBL" id="BARS01012554">
    <property type="protein sequence ID" value="GAF87810.1"/>
    <property type="molecule type" value="Genomic_DNA"/>
</dbReference>
<reference evidence="1" key="1">
    <citation type="journal article" date="2014" name="Front. Microbiol.">
        <title>High frequency of phylogenetically diverse reductive dehalogenase-homologous genes in deep subseafloor sedimentary metagenomes.</title>
        <authorList>
            <person name="Kawai M."/>
            <person name="Futagami T."/>
            <person name="Toyoda A."/>
            <person name="Takaki Y."/>
            <person name="Nishi S."/>
            <person name="Hori S."/>
            <person name="Arai W."/>
            <person name="Tsubouchi T."/>
            <person name="Morono Y."/>
            <person name="Uchiyama I."/>
            <person name="Ito T."/>
            <person name="Fujiyama A."/>
            <person name="Inagaki F."/>
            <person name="Takami H."/>
        </authorList>
    </citation>
    <scope>NUCLEOTIDE SEQUENCE</scope>
    <source>
        <strain evidence="1">Expedition CK06-06</strain>
    </source>
</reference>